<evidence type="ECO:0000256" key="3">
    <source>
        <dbReference type="ARBA" id="ARBA00022630"/>
    </source>
</evidence>
<gene>
    <name evidence="7" type="ORF">EAH80_22375</name>
</gene>
<evidence type="ECO:0000313" key="7">
    <source>
        <dbReference type="EMBL" id="TPG31690.1"/>
    </source>
</evidence>
<protein>
    <submittedName>
        <fullName evidence="7">NAD(P)/FAD-dependent oxidoreductase</fullName>
    </submittedName>
</protein>
<dbReference type="Pfam" id="PF13450">
    <property type="entry name" value="NAD_binding_8"/>
    <property type="match status" value="1"/>
</dbReference>
<evidence type="ECO:0000256" key="2">
    <source>
        <dbReference type="ARBA" id="ARBA00010139"/>
    </source>
</evidence>
<sequence>MRVCASPSIMLVVNEIRRANPFPTGGVVRDTHGSVCNIGVMPPKGSSMVFEPEVVHAKYLAERDKRLVPGRTAIRDLTHDERVAGYRADPFTPIVDRDPVVDDPDVVIVGGGIAGLLAGAQLRKAGIERIRIVDAAGGVGGTWYWNRYPGVMCDVESYQYLPMLEELDYVPTRRYAFGEEIRLHLQAIADRFDLVTDALFHTGVTRSAWDDGAGRWTVHTDRGDELSCRYYVLAVGILNLMKLPVIPGMDDFDGRAFHTARWDYGYTGGGPGQPLTQLGDKTVALIGTGASGLQALPPLAENAKHVYVFQRTPSAIGVRGNRPTDPTFADGLAPGWQKARMDNFQSIMLGRPVDADLTDDGWTHHYARVQNPPRVKGASIAEFMRTAEELDYGIMEEHRTRIDQLVTKPDVAAALKPYYRYLCKRPCFHDEYFDAFNRPNVTLVDCPAGIDRITELGPVVGGQQYSVDCLVYGTGFEAELTPLQRRIGHDVVGRDGITLAWKWADGAASLFGMMSRGFPNLFVMPAPGQQSVVTVNYTQIAVLGAEFVAGTVALLEKRGIKAFDVGVDAEADWIRQIVETYVDPSAVMSACTPSRINNEGDPGGVKPQNTNYGRGFGDYFAYRDLLEGWLASGELDGLDLT</sequence>
<name>A0A502E5J0_9MYCO</name>
<keyword evidence="5" id="KW-0521">NADP</keyword>
<accession>A0A502E5J0</accession>
<dbReference type="InterPro" id="IPR050775">
    <property type="entry name" value="FAD-binding_Monooxygenases"/>
</dbReference>
<evidence type="ECO:0000256" key="4">
    <source>
        <dbReference type="ARBA" id="ARBA00022827"/>
    </source>
</evidence>
<dbReference type="Gene3D" id="3.50.50.60">
    <property type="entry name" value="FAD/NAD(P)-binding domain"/>
    <property type="match status" value="2"/>
</dbReference>
<evidence type="ECO:0000256" key="5">
    <source>
        <dbReference type="ARBA" id="ARBA00022857"/>
    </source>
</evidence>
<dbReference type="GO" id="GO:0016709">
    <property type="term" value="F:oxidoreductase activity, acting on paired donors, with incorporation or reduction of molecular oxygen, NAD(P)H as one donor, and incorporation of one atom of oxygen"/>
    <property type="evidence" value="ECO:0007669"/>
    <property type="project" value="UniProtKB-ARBA"/>
</dbReference>
<evidence type="ECO:0000256" key="6">
    <source>
        <dbReference type="ARBA" id="ARBA00023002"/>
    </source>
</evidence>
<evidence type="ECO:0000256" key="1">
    <source>
        <dbReference type="ARBA" id="ARBA00001974"/>
    </source>
</evidence>
<comment type="cofactor">
    <cofactor evidence="1">
        <name>FAD</name>
        <dbReference type="ChEBI" id="CHEBI:57692"/>
    </cofactor>
</comment>
<keyword evidence="6" id="KW-0560">Oxidoreductase</keyword>
<dbReference type="InterPro" id="IPR036188">
    <property type="entry name" value="FAD/NAD-bd_sf"/>
</dbReference>
<dbReference type="Proteomes" id="UP000320095">
    <property type="component" value="Unassembled WGS sequence"/>
</dbReference>
<keyword evidence="8" id="KW-1185">Reference proteome</keyword>
<dbReference type="AlphaFoldDB" id="A0A502E5J0"/>
<dbReference type="PANTHER" id="PTHR43098:SF2">
    <property type="entry name" value="FAD-BINDING MONOOXYGENASE AUSB-RELATED"/>
    <property type="match status" value="1"/>
</dbReference>
<evidence type="ECO:0000313" key="8">
    <source>
        <dbReference type="Proteomes" id="UP000320095"/>
    </source>
</evidence>
<proteinExistence type="inferred from homology"/>
<dbReference type="PANTHER" id="PTHR43098">
    <property type="entry name" value="L-ORNITHINE N(5)-MONOOXYGENASE-RELATED"/>
    <property type="match status" value="1"/>
</dbReference>
<keyword evidence="4" id="KW-0274">FAD</keyword>
<organism evidence="7 8">
    <name type="scientific">Mycolicibacterium hodleri</name>
    <dbReference type="NCBI Taxonomy" id="49897"/>
    <lineage>
        <taxon>Bacteria</taxon>
        <taxon>Bacillati</taxon>
        <taxon>Actinomycetota</taxon>
        <taxon>Actinomycetes</taxon>
        <taxon>Mycobacteriales</taxon>
        <taxon>Mycobacteriaceae</taxon>
        <taxon>Mycolicibacterium</taxon>
    </lineage>
</organism>
<dbReference type="SUPFAM" id="SSF51905">
    <property type="entry name" value="FAD/NAD(P)-binding domain"/>
    <property type="match status" value="2"/>
</dbReference>
<keyword evidence="3" id="KW-0285">Flavoprotein</keyword>
<comment type="similarity">
    <text evidence="2">Belongs to the FAD-binding monooxygenase family.</text>
</comment>
<comment type="caution">
    <text evidence="7">The sequence shown here is derived from an EMBL/GenBank/DDBJ whole genome shotgun (WGS) entry which is preliminary data.</text>
</comment>
<reference evidence="7 8" key="1">
    <citation type="journal article" date="2019" name="Environ. Microbiol.">
        <title>Species interactions and distinct microbial communities in high Arctic permafrost affected cryosols are associated with the CH4 and CO2 gas fluxes.</title>
        <authorList>
            <person name="Altshuler I."/>
            <person name="Hamel J."/>
            <person name="Turney S."/>
            <person name="Magnuson E."/>
            <person name="Levesque R."/>
            <person name="Greer C."/>
            <person name="Whyte L.G."/>
        </authorList>
    </citation>
    <scope>NUCLEOTIDE SEQUENCE [LARGE SCALE GENOMIC DNA]</scope>
    <source>
        <strain evidence="7 8">S5.20</strain>
    </source>
</reference>
<dbReference type="EMBL" id="RCZG01000011">
    <property type="protein sequence ID" value="TPG31690.1"/>
    <property type="molecule type" value="Genomic_DNA"/>
</dbReference>